<evidence type="ECO:0000313" key="1">
    <source>
        <dbReference type="EMBL" id="EJW03916.1"/>
    </source>
</evidence>
<reference evidence="2" key="2">
    <citation type="submission" date="2015-07" db="EMBL/GenBank/DDBJ databases">
        <title>Contrasting host-pathogen interactions and genome evolution in two generalist and specialist microsporidian pathogens of mosquitoes.</title>
        <authorList>
            <consortium name="The Broad Institute Genomics Platform"/>
            <consortium name="The Broad Institute Genome Sequencing Center for Infectious Disease"/>
            <person name="Cuomo C.A."/>
            <person name="Sanscrainte N.D."/>
            <person name="Goldberg J.M."/>
            <person name="Heiman D."/>
            <person name="Young S."/>
            <person name="Zeng Q."/>
            <person name="Becnel J.J."/>
            <person name="Birren B.W."/>
        </authorList>
    </citation>
    <scope>NUCLEOTIDE SEQUENCE [LARGE SCALE GENOMIC DNA]</scope>
    <source>
        <strain evidence="2">USNM 41457</strain>
    </source>
</reference>
<dbReference type="VEuPathDB" id="MicrosporidiaDB:EDEG_01794"/>
<dbReference type="EMBL" id="AFBI03000027">
    <property type="protein sequence ID" value="EJW03916.1"/>
    <property type="molecule type" value="Genomic_DNA"/>
</dbReference>
<reference evidence="1 2" key="1">
    <citation type="submission" date="2011-08" db="EMBL/GenBank/DDBJ databases">
        <authorList>
            <person name="Liu Z.J."/>
            <person name="Shi F.L."/>
            <person name="Lu J.Q."/>
            <person name="Li M."/>
            <person name="Wang Z.L."/>
        </authorList>
    </citation>
    <scope>NUCLEOTIDE SEQUENCE [LARGE SCALE GENOMIC DNA]</scope>
    <source>
        <strain evidence="1 2">USNM 41457</strain>
    </source>
</reference>
<accession>J9D7Z7</accession>
<name>J9D7Z7_EDHAE</name>
<protein>
    <submittedName>
        <fullName evidence="1">Uncharacterized protein</fullName>
    </submittedName>
</protein>
<dbReference type="AlphaFoldDB" id="J9D7Z7"/>
<keyword evidence="2" id="KW-1185">Reference proteome</keyword>
<organism evidence="1 2">
    <name type="scientific">Edhazardia aedis (strain USNM 41457)</name>
    <name type="common">Microsporidian parasite</name>
    <dbReference type="NCBI Taxonomy" id="1003232"/>
    <lineage>
        <taxon>Eukaryota</taxon>
        <taxon>Fungi</taxon>
        <taxon>Fungi incertae sedis</taxon>
        <taxon>Microsporidia</taxon>
        <taxon>Edhazardia</taxon>
    </lineage>
</organism>
<evidence type="ECO:0000313" key="2">
    <source>
        <dbReference type="Proteomes" id="UP000003163"/>
    </source>
</evidence>
<proteinExistence type="predicted"/>
<dbReference type="HOGENOM" id="CLU_1337493_0_0_1"/>
<dbReference type="InParanoid" id="J9D7Z7"/>
<gene>
    <name evidence="1" type="ORF">EDEG_01794</name>
</gene>
<comment type="caution">
    <text evidence="1">The sequence shown here is derived from an EMBL/GenBank/DDBJ whole genome shotgun (WGS) entry which is preliminary data.</text>
</comment>
<sequence>MIYIKYDKFIEIILKYKYLYVEYCEQKMKFVFFVAIMKITINVRCSEATEEEDMQMINDLTNYLYNPFKKNFFKSHKELVLLRNDYKNLNETIKKMDDDSHNKFEKCIDNETSRVFIILFCLENFRINDISKYGEYCEGSEYKIDGHRKLYKGFKQFISDVRTLYKSLQNQLENEFKNKYSEGWMIRADLLVYPIFYNYENYLSF</sequence>
<dbReference type="Proteomes" id="UP000003163">
    <property type="component" value="Unassembled WGS sequence"/>
</dbReference>